<dbReference type="GO" id="GO:0032259">
    <property type="term" value="P:methylation"/>
    <property type="evidence" value="ECO:0007669"/>
    <property type="project" value="UniProtKB-KW"/>
</dbReference>
<evidence type="ECO:0000256" key="1">
    <source>
        <dbReference type="ARBA" id="ARBA00022603"/>
    </source>
</evidence>
<dbReference type="Pfam" id="PF13649">
    <property type="entry name" value="Methyltransf_25"/>
    <property type="match status" value="1"/>
</dbReference>
<evidence type="ECO:0000259" key="4">
    <source>
        <dbReference type="Pfam" id="PF13649"/>
    </source>
</evidence>
<proteinExistence type="predicted"/>
<dbReference type="InterPro" id="IPR041698">
    <property type="entry name" value="Methyltransf_25"/>
</dbReference>
<dbReference type="CDD" id="cd02440">
    <property type="entry name" value="AdoMet_MTases"/>
    <property type="match status" value="1"/>
</dbReference>
<keyword evidence="6" id="KW-1185">Reference proteome</keyword>
<dbReference type="AlphaFoldDB" id="A0A8J7WF00"/>
<dbReference type="PANTHER" id="PTHR43464:SF19">
    <property type="entry name" value="UBIQUINONE BIOSYNTHESIS O-METHYLTRANSFERASE, MITOCHONDRIAL"/>
    <property type="match status" value="1"/>
</dbReference>
<accession>A0A8J7WF00</accession>
<reference evidence="5" key="1">
    <citation type="submission" date="2021-04" db="EMBL/GenBank/DDBJ databases">
        <authorList>
            <person name="Yoon J."/>
        </authorList>
    </citation>
    <scope>NUCLEOTIDE SEQUENCE</scope>
    <source>
        <strain evidence="5">KMU-90</strain>
    </source>
</reference>
<sequence>MTETTFWDRVADRYAARPLGNPEAYEATLERVRHWLPPRASVLELGCGTGSTALRLAADAGAILGTDLSAEMLRIARGRATEAGAAHVTFEQAAADRAGAGQTFEAVLAFNLLHLLPDRAAALRHVRGILPAGGLFISKTPCLSSKQWLRPVILALRCFGKAPPGIRYLSPAQVEAEIAAAGFEIVETGDYPKSLPNHFVVARVI</sequence>
<dbReference type="InterPro" id="IPR029063">
    <property type="entry name" value="SAM-dependent_MTases_sf"/>
</dbReference>
<keyword evidence="3" id="KW-0949">S-adenosyl-L-methionine</keyword>
<evidence type="ECO:0000313" key="5">
    <source>
        <dbReference type="EMBL" id="MBS0126415.1"/>
    </source>
</evidence>
<evidence type="ECO:0000313" key="6">
    <source>
        <dbReference type="Proteomes" id="UP000681356"/>
    </source>
</evidence>
<feature type="domain" description="Methyltransferase" evidence="4">
    <location>
        <begin position="42"/>
        <end position="134"/>
    </location>
</feature>
<dbReference type="Proteomes" id="UP000681356">
    <property type="component" value="Unassembled WGS sequence"/>
</dbReference>
<comment type="caution">
    <text evidence="5">The sequence shown here is derived from an EMBL/GenBank/DDBJ whole genome shotgun (WGS) entry which is preliminary data.</text>
</comment>
<dbReference type="GO" id="GO:0008168">
    <property type="term" value="F:methyltransferase activity"/>
    <property type="evidence" value="ECO:0007669"/>
    <property type="project" value="UniProtKB-KW"/>
</dbReference>
<evidence type="ECO:0000256" key="3">
    <source>
        <dbReference type="ARBA" id="ARBA00022691"/>
    </source>
</evidence>
<dbReference type="EMBL" id="JAGTUU010000009">
    <property type="protein sequence ID" value="MBS0126415.1"/>
    <property type="molecule type" value="Genomic_DNA"/>
</dbReference>
<gene>
    <name evidence="5" type="ORF">KB874_20220</name>
</gene>
<organism evidence="5 6">
    <name type="scientific">Thetidibacter halocola</name>
    <dbReference type="NCBI Taxonomy" id="2827239"/>
    <lineage>
        <taxon>Bacteria</taxon>
        <taxon>Pseudomonadati</taxon>
        <taxon>Pseudomonadota</taxon>
        <taxon>Alphaproteobacteria</taxon>
        <taxon>Rhodobacterales</taxon>
        <taxon>Roseobacteraceae</taxon>
        <taxon>Thetidibacter</taxon>
    </lineage>
</organism>
<name>A0A8J7WF00_9RHOB</name>
<dbReference type="PANTHER" id="PTHR43464">
    <property type="entry name" value="METHYLTRANSFERASE"/>
    <property type="match status" value="1"/>
</dbReference>
<dbReference type="RefSeq" id="WP_212538377.1">
    <property type="nucleotide sequence ID" value="NZ_JAGTUU010000009.1"/>
</dbReference>
<protein>
    <submittedName>
        <fullName evidence="5">Class I SAM-dependent methyltransferase</fullName>
    </submittedName>
</protein>
<keyword evidence="1 5" id="KW-0489">Methyltransferase</keyword>
<dbReference type="SUPFAM" id="SSF53335">
    <property type="entry name" value="S-adenosyl-L-methionine-dependent methyltransferases"/>
    <property type="match status" value="1"/>
</dbReference>
<dbReference type="Gene3D" id="3.40.50.150">
    <property type="entry name" value="Vaccinia Virus protein VP39"/>
    <property type="match status" value="1"/>
</dbReference>
<evidence type="ECO:0000256" key="2">
    <source>
        <dbReference type="ARBA" id="ARBA00022679"/>
    </source>
</evidence>
<keyword evidence="2" id="KW-0808">Transferase</keyword>